<keyword evidence="5" id="KW-1185">Reference proteome</keyword>
<dbReference type="AlphaFoldDB" id="A0AAE0Y5Z7"/>
<proteinExistence type="predicted"/>
<dbReference type="GO" id="GO:0046872">
    <property type="term" value="F:metal ion binding"/>
    <property type="evidence" value="ECO:0007669"/>
    <property type="project" value="UniProtKB-KW"/>
</dbReference>
<dbReference type="InterPro" id="IPR027806">
    <property type="entry name" value="HARBI1_dom"/>
</dbReference>
<comment type="cofactor">
    <cofactor evidence="1">
        <name>a divalent metal cation</name>
        <dbReference type="ChEBI" id="CHEBI:60240"/>
    </cofactor>
</comment>
<keyword evidence="2" id="KW-0479">Metal-binding</keyword>
<gene>
    <name evidence="4" type="ORF">RRG08_044671</name>
</gene>
<dbReference type="Pfam" id="PF13359">
    <property type="entry name" value="DDE_Tnp_4"/>
    <property type="match status" value="1"/>
</dbReference>
<evidence type="ECO:0000256" key="2">
    <source>
        <dbReference type="ARBA" id="ARBA00022723"/>
    </source>
</evidence>
<evidence type="ECO:0000313" key="5">
    <source>
        <dbReference type="Proteomes" id="UP001283361"/>
    </source>
</evidence>
<evidence type="ECO:0000259" key="3">
    <source>
        <dbReference type="Pfam" id="PF13359"/>
    </source>
</evidence>
<organism evidence="4 5">
    <name type="scientific">Elysia crispata</name>
    <name type="common">lettuce slug</name>
    <dbReference type="NCBI Taxonomy" id="231223"/>
    <lineage>
        <taxon>Eukaryota</taxon>
        <taxon>Metazoa</taxon>
        <taxon>Spiralia</taxon>
        <taxon>Lophotrochozoa</taxon>
        <taxon>Mollusca</taxon>
        <taxon>Gastropoda</taxon>
        <taxon>Heterobranchia</taxon>
        <taxon>Euthyneura</taxon>
        <taxon>Panpulmonata</taxon>
        <taxon>Sacoglossa</taxon>
        <taxon>Placobranchoidea</taxon>
        <taxon>Plakobranchidae</taxon>
        <taxon>Elysia</taxon>
    </lineage>
</organism>
<feature type="domain" description="DDE Tnp4" evidence="3">
    <location>
        <begin position="4"/>
        <end position="144"/>
    </location>
</feature>
<reference evidence="4" key="1">
    <citation type="journal article" date="2023" name="G3 (Bethesda)">
        <title>A reference genome for the long-term kleptoplast-retaining sea slug Elysia crispata morphotype clarki.</title>
        <authorList>
            <person name="Eastman K.E."/>
            <person name="Pendleton A.L."/>
            <person name="Shaikh M.A."/>
            <person name="Suttiyut T."/>
            <person name="Ogas R."/>
            <person name="Tomko P."/>
            <person name="Gavelis G."/>
            <person name="Widhalm J.R."/>
            <person name="Wisecaver J.H."/>
        </authorList>
    </citation>
    <scope>NUCLEOTIDE SEQUENCE</scope>
    <source>
        <strain evidence="4">ECLA1</strain>
    </source>
</reference>
<evidence type="ECO:0000313" key="4">
    <source>
        <dbReference type="EMBL" id="KAK3734211.1"/>
    </source>
</evidence>
<dbReference type="EMBL" id="JAWDGP010006858">
    <property type="protein sequence ID" value="KAK3734211.1"/>
    <property type="molecule type" value="Genomic_DNA"/>
</dbReference>
<evidence type="ECO:0000256" key="1">
    <source>
        <dbReference type="ARBA" id="ARBA00001968"/>
    </source>
</evidence>
<name>A0AAE0Y5Z7_9GAST</name>
<sequence>MRLAIADANYKLVYGIFRINGPVSDVGIIVQTDFYKKKKNKKPNLKNGDIHLPGLNVSNGLPCIFVGDDAFTLRTEFLMPYMYNVRVLDDKKRVFNYRLSRARTIVEDVFDILVLIRCAVLSSHNRLKSKKINLAVLACGALLNYLRKKCTG</sequence>
<accession>A0AAE0Y5Z7</accession>
<dbReference type="Proteomes" id="UP001283361">
    <property type="component" value="Unassembled WGS sequence"/>
</dbReference>
<comment type="caution">
    <text evidence="4">The sequence shown here is derived from an EMBL/GenBank/DDBJ whole genome shotgun (WGS) entry which is preliminary data.</text>
</comment>
<protein>
    <recommendedName>
        <fullName evidence="3">DDE Tnp4 domain-containing protein</fullName>
    </recommendedName>
</protein>